<evidence type="ECO:0000313" key="2">
    <source>
        <dbReference type="Proteomes" id="UP000186922"/>
    </source>
</evidence>
<protein>
    <submittedName>
        <fullName evidence="1">Uncharacterized protein</fullName>
    </submittedName>
</protein>
<organism evidence="1 2">
    <name type="scientific">Ramazzottius varieornatus</name>
    <name type="common">Water bear</name>
    <name type="synonym">Tardigrade</name>
    <dbReference type="NCBI Taxonomy" id="947166"/>
    <lineage>
        <taxon>Eukaryota</taxon>
        <taxon>Metazoa</taxon>
        <taxon>Ecdysozoa</taxon>
        <taxon>Tardigrada</taxon>
        <taxon>Eutardigrada</taxon>
        <taxon>Parachela</taxon>
        <taxon>Hypsibioidea</taxon>
        <taxon>Ramazzottiidae</taxon>
        <taxon>Ramazzottius</taxon>
    </lineage>
</organism>
<dbReference type="EMBL" id="BDGG01000015">
    <property type="protein sequence ID" value="GAV07530.1"/>
    <property type="molecule type" value="Genomic_DNA"/>
</dbReference>
<proteinExistence type="predicted"/>
<dbReference type="AlphaFoldDB" id="A0A1D1W1U7"/>
<keyword evidence="2" id="KW-1185">Reference proteome</keyword>
<accession>A0A1D1W1U7</accession>
<dbReference type="Proteomes" id="UP000186922">
    <property type="component" value="Unassembled WGS sequence"/>
</dbReference>
<name>A0A1D1W1U7_RAMVA</name>
<gene>
    <name evidence="1" type="primary">RvY_17355-1</name>
    <name evidence="1" type="synonym">RvY_17355.1</name>
    <name evidence="1" type="ORF">RvY_17355</name>
</gene>
<evidence type="ECO:0000313" key="1">
    <source>
        <dbReference type="EMBL" id="GAV07530.1"/>
    </source>
</evidence>
<reference evidence="1 2" key="1">
    <citation type="journal article" date="2016" name="Nat. Commun.">
        <title>Extremotolerant tardigrade genome and improved radiotolerance of human cultured cells by tardigrade-unique protein.</title>
        <authorList>
            <person name="Hashimoto T."/>
            <person name="Horikawa D.D."/>
            <person name="Saito Y."/>
            <person name="Kuwahara H."/>
            <person name="Kozuka-Hata H."/>
            <person name="Shin-I T."/>
            <person name="Minakuchi Y."/>
            <person name="Ohishi K."/>
            <person name="Motoyama A."/>
            <person name="Aizu T."/>
            <person name="Enomoto A."/>
            <person name="Kondo K."/>
            <person name="Tanaka S."/>
            <person name="Hara Y."/>
            <person name="Koshikawa S."/>
            <person name="Sagara H."/>
            <person name="Miura T."/>
            <person name="Yokobori S."/>
            <person name="Miyagawa K."/>
            <person name="Suzuki Y."/>
            <person name="Kubo T."/>
            <person name="Oyama M."/>
            <person name="Kohara Y."/>
            <person name="Fujiyama A."/>
            <person name="Arakawa K."/>
            <person name="Katayama T."/>
            <person name="Toyoda A."/>
            <person name="Kunieda T."/>
        </authorList>
    </citation>
    <scope>NUCLEOTIDE SEQUENCE [LARGE SCALE GENOMIC DNA]</scope>
    <source>
        <strain evidence="1 2">YOKOZUNA-1</strain>
    </source>
</reference>
<comment type="caution">
    <text evidence="1">The sequence shown here is derived from an EMBL/GenBank/DDBJ whole genome shotgun (WGS) entry which is preliminary data.</text>
</comment>
<sequence length="256" mass="29654">MAVLTKVIGGLNNVSPKDLSTFSDNLYEDAKEFIARYEGFLGVYGWDKPMKQKYVGFRMLEQTAGDKPHEVYIKLEKFYDRDEFAQHIKDVGFFTDPKTEKLPLYSKMREDTLREDQHIAFLALKDVLISKNRRNKDNGVTQVVLRRSSLQQVQAFMSAAQGEYLRPMAELGDPAWGVETRNERCGTDDWRYDVDVWFVKDTTDHTRTKKGQKIGPETRCRIYKDEAFVSLSPDVLGKPTGWDDSFLEFMELFLST</sequence>